<feature type="transmembrane region" description="Helical" evidence="1">
    <location>
        <begin position="44"/>
        <end position="69"/>
    </location>
</feature>
<gene>
    <name evidence="2" type="ORF">Bravens_00815</name>
</gene>
<dbReference type="EMBL" id="LQQC01000008">
    <property type="protein sequence ID" value="KXZ58942.1"/>
    <property type="molecule type" value="Genomic_DNA"/>
</dbReference>
<accession>A0A150HA13</accession>
<dbReference type="Proteomes" id="UP000243589">
    <property type="component" value="Unassembled WGS sequence"/>
</dbReference>
<organism evidence="2 3">
    <name type="scientific">Brevibacterium ravenspurgense</name>
    <dbReference type="NCBI Taxonomy" id="479117"/>
    <lineage>
        <taxon>Bacteria</taxon>
        <taxon>Bacillati</taxon>
        <taxon>Actinomycetota</taxon>
        <taxon>Actinomycetes</taxon>
        <taxon>Micrococcales</taxon>
        <taxon>Brevibacteriaceae</taxon>
        <taxon>Brevibacterium</taxon>
    </lineage>
</organism>
<reference evidence="2 3" key="1">
    <citation type="submission" date="2016-01" db="EMBL/GenBank/DDBJ databases">
        <title>Use of Whole Genome Sequencing to ascertain that Brevibacterium massiliense (Roux, Raoult 2009) is a later heterotypic synonym of Brevibacterium ravenspurgense (Mages 2008).</title>
        <authorList>
            <person name="Bernier A.-M."/>
            <person name="Burdz T."/>
            <person name="Huynh C."/>
            <person name="Pachecho A.L."/>
            <person name="Wiebe D."/>
            <person name="Bonner C."/>
            <person name="Bernard K."/>
        </authorList>
    </citation>
    <scope>NUCLEOTIDE SEQUENCE [LARGE SCALE GENOMIC DNA]</scope>
    <source>
        <strain evidence="2 3">CCUG56047</strain>
    </source>
</reference>
<evidence type="ECO:0000313" key="2">
    <source>
        <dbReference type="EMBL" id="KXZ58942.1"/>
    </source>
</evidence>
<dbReference type="AlphaFoldDB" id="A0A150HA13"/>
<sequence length="73" mass="7958">MTTSTNEQRTSWTLITALALMLLGASALVVVIVQGLTVGHPSKILTWVGMIAPSASFILFLAWLITAIFRRRT</sequence>
<keyword evidence="1" id="KW-0812">Transmembrane</keyword>
<name>A0A150HA13_9MICO</name>
<evidence type="ECO:0000313" key="3">
    <source>
        <dbReference type="Proteomes" id="UP000243589"/>
    </source>
</evidence>
<proteinExistence type="predicted"/>
<dbReference type="RefSeq" id="WP_062020521.1">
    <property type="nucleotide sequence ID" value="NZ_LQQC01000008.1"/>
</dbReference>
<dbReference type="PATRIC" id="fig|479117.4.peg.817"/>
<keyword evidence="1" id="KW-0472">Membrane</keyword>
<evidence type="ECO:0000256" key="1">
    <source>
        <dbReference type="SAM" id="Phobius"/>
    </source>
</evidence>
<keyword evidence="3" id="KW-1185">Reference proteome</keyword>
<feature type="transmembrane region" description="Helical" evidence="1">
    <location>
        <begin position="12"/>
        <end position="32"/>
    </location>
</feature>
<keyword evidence="1" id="KW-1133">Transmembrane helix</keyword>
<comment type="caution">
    <text evidence="2">The sequence shown here is derived from an EMBL/GenBank/DDBJ whole genome shotgun (WGS) entry which is preliminary data.</text>
</comment>
<protein>
    <submittedName>
        <fullName evidence="2">Uncharacterized protein</fullName>
    </submittedName>
</protein>